<reference evidence="1" key="1">
    <citation type="submission" date="2021-06" db="EMBL/GenBank/DDBJ databases">
        <authorList>
            <person name="Nardi T."/>
            <person name="Nardi T."/>
        </authorList>
    </citation>
    <scope>NUCLEOTIDE SEQUENCE</scope>
</reference>
<protein>
    <submittedName>
        <fullName evidence="1">Uncharacterized protein</fullName>
    </submittedName>
</protein>
<keyword evidence="2" id="KW-1185">Reference proteome</keyword>
<gene>
    <name evidence="1" type="ORF">MHYMCMPASI_00563</name>
</gene>
<accession>A0A8S4C0D5</accession>
<name>A0A8S4C0D5_9ACAR</name>
<proteinExistence type="predicted"/>
<dbReference type="AlphaFoldDB" id="A0A8S4C0D5"/>
<comment type="caution">
    <text evidence="1">The sequence shown here is derived from an EMBL/GenBank/DDBJ whole genome shotgun (WGS) entry which is preliminary data.</text>
</comment>
<feature type="non-terminal residue" evidence="1">
    <location>
        <position position="1"/>
    </location>
</feature>
<sequence>VPYLGTYITNILNIAVELLDETYRLIGNIHRTRKYSEGELEAMPARLNFEL</sequence>
<organism evidence="1 2">
    <name type="scientific">Hyalomma marginatum</name>
    <dbReference type="NCBI Taxonomy" id="34627"/>
    <lineage>
        <taxon>Eukaryota</taxon>
        <taxon>Metazoa</taxon>
        <taxon>Ecdysozoa</taxon>
        <taxon>Arthropoda</taxon>
        <taxon>Chelicerata</taxon>
        <taxon>Arachnida</taxon>
        <taxon>Acari</taxon>
        <taxon>Parasitiformes</taxon>
        <taxon>Ixodida</taxon>
        <taxon>Ixodoidea</taxon>
        <taxon>Ixodidae</taxon>
        <taxon>Hyalomminae</taxon>
        <taxon>Hyalomma</taxon>
    </lineage>
</organism>
<evidence type="ECO:0000313" key="1">
    <source>
        <dbReference type="EMBL" id="CAG7592442.1"/>
    </source>
</evidence>
<dbReference type="EMBL" id="CAJVAF010000270">
    <property type="protein sequence ID" value="CAG7592442.1"/>
    <property type="molecule type" value="Genomic_DNA"/>
</dbReference>
<dbReference type="Proteomes" id="UP000837675">
    <property type="component" value="Unassembled WGS sequence"/>
</dbReference>
<evidence type="ECO:0000313" key="2">
    <source>
        <dbReference type="Proteomes" id="UP000837675"/>
    </source>
</evidence>